<feature type="region of interest" description="Disordered" evidence="2">
    <location>
        <begin position="69"/>
        <end position="125"/>
    </location>
</feature>
<evidence type="ECO:0000256" key="1">
    <source>
        <dbReference type="SAM" id="Coils"/>
    </source>
</evidence>
<dbReference type="PANTHER" id="PTHR35116:SF2">
    <property type="entry name" value="ATP-DEPENDENT HELICASE FAMILY PROTEIN-RELATED"/>
    <property type="match status" value="1"/>
</dbReference>
<keyword evidence="1" id="KW-0175">Coiled coil</keyword>
<feature type="compositionally biased region" description="Polar residues" evidence="2">
    <location>
        <begin position="339"/>
        <end position="354"/>
    </location>
</feature>
<sequence length="819" mass="88520">MKKLNQKHQEELQEFDRIWEEKRLKLETDHKLESAFIRSIHEQSDAIDEERDKAAQWLAKAKACSSGVKAVNGPQSLGSQPEEDVVGGPQPSTNIMGPGAGDVIPVSGQHLEDQNPSKSCTRGDDIASISTPAEAIGCETSFENLATVNVQNEVGVSSGAMFGHVNQSKHSSDNEETVLANLPAPLEQVSDEIRSFDLIEEIQVEVLGNVSDEVVGHVDSVEERSASEKQSDKGSKITSPDALVSQRCRPDEAASGDLQDPRQPLVHSEQTVALPQVQDDKVDQSLVSAELQDLDEQAVENQSTLHIEIELVDTVDPVPSNLEATTEVELVDTVSPVPSNLEATVTDETVTPVLSNHEPPVTENSEQLHSGSLDESLNRNQSPSIEDHDEGRSSSQSAEPGGAEVPSHESISQSGENLEIHHNHLNTVPVSNVAPGQSAEFSALSQNDVATPQAVVSTAERPHQAVLQLGIDAGHLEGPSYLLHPTRQSTSWTSPPSLLADPLQNELERIRREREQLEKAHKDMMSQLRTDCEKEIQEIIAQIRKRYEVKLQETEAEFRLKRNELDQNQNKVAMNKILAEVFRSKCKDPTPSGTPCVQQAVPSSFVQHMHQLSMPPPSTRPPVASACQPAPTQQQITPPAVQTVHQLPRPHSVRPPTITTQNVAAPPVQAVQHAAALFSGTSSRPPLISAITPVRNSRVGGEIRAPAPHLQSFRPAVASSPAVSQLRPLQRLPSQPIQTPLPPGPPPVALTNLVVPAPPNLSLPTVGSVPENRISTALPEICSTFHSLELADLEVLGNVEGNQTSTVASSDVVCLSDDE</sequence>
<feature type="compositionally biased region" description="Basic and acidic residues" evidence="2">
    <location>
        <begin position="110"/>
        <end position="125"/>
    </location>
</feature>
<dbReference type="EMBL" id="JABTTQ020000753">
    <property type="protein sequence ID" value="KAK6138102.1"/>
    <property type="molecule type" value="Genomic_DNA"/>
</dbReference>
<comment type="caution">
    <text evidence="3">The sequence shown here is derived from an EMBL/GenBank/DDBJ whole genome shotgun (WGS) entry which is preliminary data.</text>
</comment>
<feature type="compositionally biased region" description="Basic and acidic residues" evidence="2">
    <location>
        <begin position="218"/>
        <end position="235"/>
    </location>
</feature>
<accession>A0ABR0VVT8</accession>
<feature type="coiled-coil region" evidence="1">
    <location>
        <begin position="500"/>
        <end position="571"/>
    </location>
</feature>
<reference evidence="3 4" key="1">
    <citation type="journal article" date="2021" name="Comput. Struct. Biotechnol. J.">
        <title>De novo genome assembly of the potent medicinal plant Rehmannia glutinosa using nanopore technology.</title>
        <authorList>
            <person name="Ma L."/>
            <person name="Dong C."/>
            <person name="Song C."/>
            <person name="Wang X."/>
            <person name="Zheng X."/>
            <person name="Niu Y."/>
            <person name="Chen S."/>
            <person name="Feng W."/>
        </authorList>
    </citation>
    <scope>NUCLEOTIDE SEQUENCE [LARGE SCALE GENOMIC DNA]</scope>
    <source>
        <strain evidence="3">DH-2019</strain>
    </source>
</reference>
<proteinExistence type="predicted"/>
<feature type="compositionally biased region" description="Polar residues" evidence="2">
    <location>
        <begin position="486"/>
        <end position="496"/>
    </location>
</feature>
<keyword evidence="4" id="KW-1185">Reference proteome</keyword>
<dbReference type="InterPro" id="IPR039322">
    <property type="entry name" value="MOM1"/>
</dbReference>
<organism evidence="3 4">
    <name type="scientific">Rehmannia glutinosa</name>
    <name type="common">Chinese foxglove</name>
    <dbReference type="NCBI Taxonomy" id="99300"/>
    <lineage>
        <taxon>Eukaryota</taxon>
        <taxon>Viridiplantae</taxon>
        <taxon>Streptophyta</taxon>
        <taxon>Embryophyta</taxon>
        <taxon>Tracheophyta</taxon>
        <taxon>Spermatophyta</taxon>
        <taxon>Magnoliopsida</taxon>
        <taxon>eudicotyledons</taxon>
        <taxon>Gunneridae</taxon>
        <taxon>Pentapetalae</taxon>
        <taxon>asterids</taxon>
        <taxon>lamiids</taxon>
        <taxon>Lamiales</taxon>
        <taxon>Orobanchaceae</taxon>
        <taxon>Rehmannieae</taxon>
        <taxon>Rehmannia</taxon>
    </lineage>
</organism>
<feature type="region of interest" description="Disordered" evidence="2">
    <location>
        <begin position="480"/>
        <end position="499"/>
    </location>
</feature>
<name>A0ABR0VVT8_REHGL</name>
<feature type="region of interest" description="Disordered" evidence="2">
    <location>
        <begin position="218"/>
        <end position="264"/>
    </location>
</feature>
<protein>
    <submittedName>
        <fullName evidence="3">Uncharacterized protein</fullName>
    </submittedName>
</protein>
<dbReference type="Gene3D" id="6.10.250.1310">
    <property type="match status" value="1"/>
</dbReference>
<feature type="compositionally biased region" description="Polar residues" evidence="2">
    <location>
        <begin position="362"/>
        <end position="384"/>
    </location>
</feature>
<evidence type="ECO:0000313" key="4">
    <source>
        <dbReference type="Proteomes" id="UP001318860"/>
    </source>
</evidence>
<evidence type="ECO:0000256" key="2">
    <source>
        <dbReference type="SAM" id="MobiDB-lite"/>
    </source>
</evidence>
<gene>
    <name evidence="3" type="ORF">DH2020_028166</name>
</gene>
<feature type="region of interest" description="Disordered" evidence="2">
    <location>
        <begin position="339"/>
        <end position="414"/>
    </location>
</feature>
<dbReference type="PANTHER" id="PTHR35116">
    <property type="entry name" value="HELICASE PROTEIN MOM1"/>
    <property type="match status" value="1"/>
</dbReference>
<evidence type="ECO:0000313" key="3">
    <source>
        <dbReference type="EMBL" id="KAK6138102.1"/>
    </source>
</evidence>
<dbReference type="Proteomes" id="UP001318860">
    <property type="component" value="Unassembled WGS sequence"/>
</dbReference>